<organism evidence="1">
    <name type="scientific">Rhizophora mucronata</name>
    <name type="common">Asiatic mangrove</name>
    <dbReference type="NCBI Taxonomy" id="61149"/>
    <lineage>
        <taxon>Eukaryota</taxon>
        <taxon>Viridiplantae</taxon>
        <taxon>Streptophyta</taxon>
        <taxon>Embryophyta</taxon>
        <taxon>Tracheophyta</taxon>
        <taxon>Spermatophyta</taxon>
        <taxon>Magnoliopsida</taxon>
        <taxon>eudicotyledons</taxon>
        <taxon>Gunneridae</taxon>
        <taxon>Pentapetalae</taxon>
        <taxon>rosids</taxon>
        <taxon>fabids</taxon>
        <taxon>Malpighiales</taxon>
        <taxon>Rhizophoraceae</taxon>
        <taxon>Rhizophora</taxon>
    </lineage>
</organism>
<dbReference type="InterPro" id="IPR027408">
    <property type="entry name" value="PNPase/RNase_PH_dom_sf"/>
</dbReference>
<protein>
    <submittedName>
        <fullName evidence="1">Exosome complex component RRP41-like</fullName>
    </submittedName>
</protein>
<sequence length="69" mass="7893">MIFLPDFAIVKTIHFLPVAFPLMQMDAKLPIDTLENVMQLAVEGCKAIANYIREVLMENTKQLECRRGL</sequence>
<accession>A0A2P2L8M1</accession>
<dbReference type="Gene3D" id="3.30.230.70">
    <property type="entry name" value="GHMP Kinase, N-terminal domain"/>
    <property type="match status" value="1"/>
</dbReference>
<proteinExistence type="predicted"/>
<evidence type="ECO:0000313" key="1">
    <source>
        <dbReference type="EMBL" id="MBX14310.1"/>
    </source>
</evidence>
<dbReference type="SUPFAM" id="SSF55666">
    <property type="entry name" value="Ribonuclease PH domain 2-like"/>
    <property type="match status" value="1"/>
</dbReference>
<dbReference type="EMBL" id="GGEC01033826">
    <property type="protein sequence ID" value="MBX14310.1"/>
    <property type="molecule type" value="Transcribed_RNA"/>
</dbReference>
<dbReference type="AlphaFoldDB" id="A0A2P2L8M1"/>
<reference evidence="1" key="1">
    <citation type="submission" date="2018-02" db="EMBL/GenBank/DDBJ databases">
        <title>Rhizophora mucronata_Transcriptome.</title>
        <authorList>
            <person name="Meera S.P."/>
            <person name="Sreeshan A."/>
            <person name="Augustine A."/>
        </authorList>
    </citation>
    <scope>NUCLEOTIDE SEQUENCE</scope>
    <source>
        <tissue evidence="1">Leaf</tissue>
    </source>
</reference>
<dbReference type="InterPro" id="IPR036345">
    <property type="entry name" value="ExoRNase_PH_dom2_sf"/>
</dbReference>
<name>A0A2P2L8M1_RHIMU</name>